<dbReference type="Pfam" id="PF02522">
    <property type="entry name" value="Antibiotic_NAT"/>
    <property type="match status" value="1"/>
</dbReference>
<gene>
    <name evidence="3" type="ORF">FCN80_22630</name>
</gene>
<organism evidence="3 4">
    <name type="scientific">Martelella alba</name>
    <dbReference type="NCBI Taxonomy" id="2590451"/>
    <lineage>
        <taxon>Bacteria</taxon>
        <taxon>Pseudomonadati</taxon>
        <taxon>Pseudomonadota</taxon>
        <taxon>Alphaproteobacteria</taxon>
        <taxon>Hyphomicrobiales</taxon>
        <taxon>Aurantimonadaceae</taxon>
        <taxon>Martelella</taxon>
    </lineage>
</organism>
<keyword evidence="4" id="KW-1185">Reference proteome</keyword>
<dbReference type="InterPro" id="IPR028345">
    <property type="entry name" value="Antibiotic_NAT-like"/>
</dbReference>
<evidence type="ECO:0000313" key="3">
    <source>
        <dbReference type="EMBL" id="TKI03177.1"/>
    </source>
</evidence>
<name>A0ABY2SHG4_9HYPH</name>
<dbReference type="InterPro" id="IPR003679">
    <property type="entry name" value="Amioglycoside_AcTrfase"/>
</dbReference>
<dbReference type="SUPFAM" id="SSF110710">
    <property type="entry name" value="TTHA0583/YokD-like"/>
    <property type="match status" value="1"/>
</dbReference>
<sequence>MNFIGGTFSKAFFKIPSGVLWMQRHLPNLYKTLRSHFSQSGLREGDNIFVHSSLIPLYYQLRKTQSFAPEAACSLLYKAIRDTVRTGIMGCLSATWEHEHHPIDSRGRLPPSHDIGDFSKFLCQKRHSIRTQHPVFSITFNRQKGGQELKSRLMLTHKYAFGPLSPWHSMLENQFKIVIIGLPGIEKLTLIHHIEQLCGVPYVYNKLIMDKDDTHYYMSVPYQNMEVIYANQVNLETKLSSAGIIKKHSLKWALF</sequence>
<keyword evidence="2" id="KW-0808">Transferase</keyword>
<accession>A0ABY2SHG4</accession>
<reference evidence="3 4" key="1">
    <citation type="submission" date="2019-04" db="EMBL/GenBank/DDBJ databases">
        <authorList>
            <person name="Li M."/>
            <person name="Gao C."/>
        </authorList>
    </citation>
    <scope>NUCLEOTIDE SEQUENCE [LARGE SCALE GENOMIC DNA]</scope>
    <source>
        <strain evidence="3 4">BGMRC 2031</strain>
    </source>
</reference>
<keyword evidence="2" id="KW-0046">Antibiotic resistance</keyword>
<comment type="catalytic activity">
    <reaction evidence="2">
        <text>a 2-deoxystreptamine antibiotic + acetyl-CoA = an N(3)-acetyl-2-deoxystreptamine antibiotic + CoA + H(+)</text>
        <dbReference type="Rhea" id="RHEA:12665"/>
        <dbReference type="ChEBI" id="CHEBI:15378"/>
        <dbReference type="ChEBI" id="CHEBI:57287"/>
        <dbReference type="ChEBI" id="CHEBI:57288"/>
        <dbReference type="ChEBI" id="CHEBI:57921"/>
        <dbReference type="ChEBI" id="CHEBI:77452"/>
        <dbReference type="EC" id="2.3.1.81"/>
    </reaction>
</comment>
<evidence type="ECO:0000313" key="4">
    <source>
        <dbReference type="Proteomes" id="UP000305202"/>
    </source>
</evidence>
<comment type="caution">
    <text evidence="3">The sequence shown here is derived from an EMBL/GenBank/DDBJ whole genome shotgun (WGS) entry which is preliminary data.</text>
</comment>
<dbReference type="EC" id="2.3.1.-" evidence="2"/>
<protein>
    <recommendedName>
        <fullName evidence="1 2">Aminoglycoside N(3)-acetyltransferase</fullName>
        <ecNumber evidence="2">2.3.1.-</ecNumber>
    </recommendedName>
</protein>
<keyword evidence="2" id="KW-0012">Acyltransferase</keyword>
<evidence type="ECO:0000256" key="2">
    <source>
        <dbReference type="RuleBase" id="RU365031"/>
    </source>
</evidence>
<comment type="similarity">
    <text evidence="2">Belongs to the antibiotic N-acetyltransferase family.</text>
</comment>
<dbReference type="EMBL" id="SZPQ01000050">
    <property type="protein sequence ID" value="TKI03177.1"/>
    <property type="molecule type" value="Genomic_DNA"/>
</dbReference>
<dbReference type="Proteomes" id="UP000305202">
    <property type="component" value="Unassembled WGS sequence"/>
</dbReference>
<evidence type="ECO:0000256" key="1">
    <source>
        <dbReference type="ARBA" id="ARBA00012882"/>
    </source>
</evidence>
<proteinExistence type="inferred from homology"/>